<dbReference type="RefSeq" id="WP_126611686.1">
    <property type="nucleotide sequence ID" value="NZ_JBHUCY010000008.1"/>
</dbReference>
<dbReference type="OrthoDB" id="7351980at2"/>
<reference evidence="2 3" key="1">
    <citation type="submission" date="2018-12" db="EMBL/GenBank/DDBJ databases">
        <authorList>
            <person name="Yang Y."/>
        </authorList>
    </citation>
    <scope>NUCLEOTIDE SEQUENCE [LARGE SCALE GENOMIC DNA]</scope>
    <source>
        <strain evidence="2 3">L-25-5w-1</strain>
    </source>
</reference>
<sequence>MAFVFAGLIGLASLVVALLLALRRLKNTEERIANAVNRKQTQVDRIKKLARTTLGQARDLRDARRRKAMAELGCEELEQRLRSTGGASNRIYVLDDRRTDADSTWILRIVNIEYASRVNSNLEPIALDSWKRGRRFLVWAQDEKKAREKATSRYPEQKGFAVMEIEQQGK</sequence>
<feature type="coiled-coil region" evidence="1">
    <location>
        <begin position="18"/>
        <end position="80"/>
    </location>
</feature>
<evidence type="ECO:0000313" key="3">
    <source>
        <dbReference type="Proteomes" id="UP000277007"/>
    </source>
</evidence>
<organism evidence="2 3">
    <name type="scientific">Azospirillum griseum</name>
    <dbReference type="NCBI Taxonomy" id="2496639"/>
    <lineage>
        <taxon>Bacteria</taxon>
        <taxon>Pseudomonadati</taxon>
        <taxon>Pseudomonadota</taxon>
        <taxon>Alphaproteobacteria</taxon>
        <taxon>Rhodospirillales</taxon>
        <taxon>Azospirillaceae</taxon>
        <taxon>Azospirillum</taxon>
    </lineage>
</organism>
<keyword evidence="1" id="KW-0175">Coiled coil</keyword>
<dbReference type="EMBL" id="RXMA01000001">
    <property type="protein sequence ID" value="RTR24613.1"/>
    <property type="molecule type" value="Genomic_DNA"/>
</dbReference>
<dbReference type="AlphaFoldDB" id="A0A3S0I503"/>
<name>A0A3S0I503_9PROT</name>
<accession>A0A3S0I503</accession>
<comment type="caution">
    <text evidence="2">The sequence shown here is derived from an EMBL/GenBank/DDBJ whole genome shotgun (WGS) entry which is preliminary data.</text>
</comment>
<dbReference type="Proteomes" id="UP000277007">
    <property type="component" value="Unassembled WGS sequence"/>
</dbReference>
<proteinExistence type="predicted"/>
<gene>
    <name evidence="2" type="ORF">EJ903_02350</name>
</gene>
<keyword evidence="3" id="KW-1185">Reference proteome</keyword>
<evidence type="ECO:0000256" key="1">
    <source>
        <dbReference type="SAM" id="Coils"/>
    </source>
</evidence>
<evidence type="ECO:0000313" key="2">
    <source>
        <dbReference type="EMBL" id="RTR24613.1"/>
    </source>
</evidence>
<protein>
    <submittedName>
        <fullName evidence="2">Uncharacterized protein</fullName>
    </submittedName>
</protein>